<feature type="compositionally biased region" description="Basic and acidic residues" evidence="1">
    <location>
        <begin position="28"/>
        <end position="41"/>
    </location>
</feature>
<evidence type="ECO:0000313" key="2">
    <source>
        <dbReference type="EMBL" id="WOO82106.1"/>
    </source>
</evidence>
<keyword evidence="3" id="KW-1185">Reference proteome</keyword>
<dbReference type="AlphaFoldDB" id="A0AAF1BIB2"/>
<sequence length="174" mass="18057">MSMAEPPRPPPKKSGGSFLRRLTQSNHHGQDKRAPAPEAKRASPPQLPPVTGPDSRPISLNLNSIVPEVTAGNPQARPLPNGIDAPNGVRDAHARALSPTGPSPPAKQFGGVSSPSGYPSRPPPNSSLPPGAAAPEHGAISPSQQRPAENRSSFRVQGRPDRTASIAAWTPAAE</sequence>
<protein>
    <submittedName>
        <fullName evidence="2">Uncharacterized protein</fullName>
    </submittedName>
</protein>
<accession>A0AAF1BIB2</accession>
<reference evidence="2" key="1">
    <citation type="submission" date="2023-10" db="EMBL/GenBank/DDBJ databases">
        <authorList>
            <person name="Noh H."/>
        </authorList>
    </citation>
    <scope>NUCLEOTIDE SEQUENCE</scope>
    <source>
        <strain evidence="2">DUCC4014</strain>
    </source>
</reference>
<gene>
    <name evidence="2" type="ORF">LOC62_04G005607</name>
</gene>
<organism evidence="2 3">
    <name type="scientific">Vanrija pseudolonga</name>
    <dbReference type="NCBI Taxonomy" id="143232"/>
    <lineage>
        <taxon>Eukaryota</taxon>
        <taxon>Fungi</taxon>
        <taxon>Dikarya</taxon>
        <taxon>Basidiomycota</taxon>
        <taxon>Agaricomycotina</taxon>
        <taxon>Tremellomycetes</taxon>
        <taxon>Trichosporonales</taxon>
        <taxon>Trichosporonaceae</taxon>
        <taxon>Vanrija</taxon>
    </lineage>
</organism>
<dbReference type="GeneID" id="87808836"/>
<evidence type="ECO:0000256" key="1">
    <source>
        <dbReference type="SAM" id="MobiDB-lite"/>
    </source>
</evidence>
<evidence type="ECO:0000313" key="3">
    <source>
        <dbReference type="Proteomes" id="UP000827549"/>
    </source>
</evidence>
<dbReference type="RefSeq" id="XP_062628138.1">
    <property type="nucleotide sequence ID" value="XM_062772153.1"/>
</dbReference>
<feature type="region of interest" description="Disordered" evidence="1">
    <location>
        <begin position="1"/>
        <end position="174"/>
    </location>
</feature>
<dbReference type="Proteomes" id="UP000827549">
    <property type="component" value="Chromosome 4"/>
</dbReference>
<feature type="compositionally biased region" description="Polar residues" evidence="1">
    <location>
        <begin position="141"/>
        <end position="155"/>
    </location>
</feature>
<proteinExistence type="predicted"/>
<name>A0AAF1BIB2_9TREE</name>
<dbReference type="EMBL" id="CP086717">
    <property type="protein sequence ID" value="WOO82106.1"/>
    <property type="molecule type" value="Genomic_DNA"/>
</dbReference>